<dbReference type="GO" id="GO:0022857">
    <property type="term" value="F:transmembrane transporter activity"/>
    <property type="evidence" value="ECO:0007669"/>
    <property type="project" value="InterPro"/>
</dbReference>
<dbReference type="PANTHER" id="PTHR45649:SF6">
    <property type="entry name" value="GABA-SPECIFIC PERMEASE"/>
    <property type="match status" value="1"/>
</dbReference>
<dbReference type="InParanoid" id="A0A286UGE2"/>
<feature type="transmembrane region" description="Helical" evidence="6">
    <location>
        <begin position="77"/>
        <end position="98"/>
    </location>
</feature>
<evidence type="ECO:0000313" key="7">
    <source>
        <dbReference type="EMBL" id="PAV18647.1"/>
    </source>
</evidence>
<feature type="transmembrane region" description="Helical" evidence="6">
    <location>
        <begin position="409"/>
        <end position="428"/>
    </location>
</feature>
<organism evidence="7 8">
    <name type="scientific">Pyrrhoderma noxium</name>
    <dbReference type="NCBI Taxonomy" id="2282107"/>
    <lineage>
        <taxon>Eukaryota</taxon>
        <taxon>Fungi</taxon>
        <taxon>Dikarya</taxon>
        <taxon>Basidiomycota</taxon>
        <taxon>Agaricomycotina</taxon>
        <taxon>Agaricomycetes</taxon>
        <taxon>Hymenochaetales</taxon>
        <taxon>Hymenochaetaceae</taxon>
        <taxon>Pyrrhoderma</taxon>
    </lineage>
</organism>
<evidence type="ECO:0000256" key="3">
    <source>
        <dbReference type="ARBA" id="ARBA00022692"/>
    </source>
</evidence>
<keyword evidence="5 6" id="KW-0472">Membrane</keyword>
<dbReference type="Pfam" id="PF13520">
    <property type="entry name" value="AA_permease_2"/>
    <property type="match status" value="1"/>
</dbReference>
<proteinExistence type="predicted"/>
<evidence type="ECO:0000256" key="2">
    <source>
        <dbReference type="ARBA" id="ARBA00022448"/>
    </source>
</evidence>
<comment type="subcellular location">
    <subcellularLocation>
        <location evidence="1">Membrane</location>
        <topology evidence="1">Multi-pass membrane protein</topology>
    </subcellularLocation>
</comment>
<evidence type="ECO:0000256" key="4">
    <source>
        <dbReference type="ARBA" id="ARBA00022989"/>
    </source>
</evidence>
<feature type="transmembrane region" description="Helical" evidence="6">
    <location>
        <begin position="280"/>
        <end position="305"/>
    </location>
</feature>
<feature type="transmembrane region" description="Helical" evidence="6">
    <location>
        <begin position="449"/>
        <end position="468"/>
    </location>
</feature>
<feature type="transmembrane region" description="Helical" evidence="6">
    <location>
        <begin position="50"/>
        <end position="71"/>
    </location>
</feature>
<gene>
    <name evidence="7" type="ORF">PNOK_0549000</name>
</gene>
<evidence type="ECO:0000313" key="8">
    <source>
        <dbReference type="Proteomes" id="UP000217199"/>
    </source>
</evidence>
<keyword evidence="4 6" id="KW-1133">Transmembrane helix</keyword>
<evidence type="ECO:0000256" key="1">
    <source>
        <dbReference type="ARBA" id="ARBA00004141"/>
    </source>
</evidence>
<reference evidence="7 8" key="1">
    <citation type="journal article" date="2017" name="Mol. Ecol.">
        <title>Comparative and population genomic landscape of Phellinus noxius: A hypervariable fungus causing root rot in trees.</title>
        <authorList>
            <person name="Chung C.L."/>
            <person name="Lee T.J."/>
            <person name="Akiba M."/>
            <person name="Lee H.H."/>
            <person name="Kuo T.H."/>
            <person name="Liu D."/>
            <person name="Ke H.M."/>
            <person name="Yokoi T."/>
            <person name="Roa M.B."/>
            <person name="Lu M.J."/>
            <person name="Chang Y.Y."/>
            <person name="Ann P.J."/>
            <person name="Tsai J.N."/>
            <person name="Chen C.Y."/>
            <person name="Tzean S.S."/>
            <person name="Ota Y."/>
            <person name="Hattori T."/>
            <person name="Sahashi N."/>
            <person name="Liou R.F."/>
            <person name="Kikuchi T."/>
            <person name="Tsai I.J."/>
        </authorList>
    </citation>
    <scope>NUCLEOTIDE SEQUENCE [LARGE SCALE GENOMIC DNA]</scope>
    <source>
        <strain evidence="7 8">FFPRI411160</strain>
    </source>
</reference>
<feature type="transmembrane region" description="Helical" evidence="6">
    <location>
        <begin position="480"/>
        <end position="499"/>
    </location>
</feature>
<keyword evidence="8" id="KW-1185">Reference proteome</keyword>
<protein>
    <submittedName>
        <fullName evidence="7">Amino acid transporter</fullName>
    </submittedName>
</protein>
<dbReference type="Gene3D" id="1.20.1740.10">
    <property type="entry name" value="Amino acid/polyamine transporter I"/>
    <property type="match status" value="1"/>
</dbReference>
<feature type="transmembrane region" description="Helical" evidence="6">
    <location>
        <begin position="383"/>
        <end position="403"/>
    </location>
</feature>
<comment type="caution">
    <text evidence="7">The sequence shown here is derived from an EMBL/GenBank/DDBJ whole genome shotgun (WGS) entry which is preliminary data.</text>
</comment>
<evidence type="ECO:0000256" key="5">
    <source>
        <dbReference type="ARBA" id="ARBA00023136"/>
    </source>
</evidence>
<dbReference type="STRING" id="2282107.A0A286UGE2"/>
<keyword evidence="2" id="KW-0813">Transport</keyword>
<sequence length="534" mass="57034">MTEKYNTSVSTEVVDGNTTLFAAHAQDDKLLAELGYRAEFKREFSLLETIAFAFSIMGVIASVSSTLSFPLVSGGHVGLVFGWLIPSIFVMPVVLCMAELASSMPTSAGLYYFSAKLAPPRWAALASWITGWANVTGQVTLVCSIDFTCAQMITTALAVGSGGVINLGNGPTYGILLAILFVHGIVCSAATSVLARLNIFYVLVNVCTTIGAIIALYICSGDSKVSTHDALLMYENNTGWKNNGWAFLLAFTAPMWTLTGYDSAAHISEETTNASRAAPLAIIIGASATASLGWLVLIAASFSIASVPKLLETELALPMGQLFLDVLGKKGMLAIWALIIVVQFVTGAAQTVDASRVVFAFARDGALPGSRYWRRISKHTQTPVHAVWLVVGVAGICGLLGFSEAALSSLAGMAVIGLYTSYATPIFLRITSGRNILVPGPFSLKRWSIPLGCLAVSWVTFIIVLLLFPPVQSVNAEDMNYAVVIIMGVFIYAGLHWLISARRWFKGPVRTVEMNTIDGRSVSDVNVSLERKGS</sequence>
<dbReference type="GO" id="GO:0016020">
    <property type="term" value="C:membrane"/>
    <property type="evidence" value="ECO:0007669"/>
    <property type="project" value="UniProtKB-SubCell"/>
</dbReference>
<dbReference type="Proteomes" id="UP000217199">
    <property type="component" value="Unassembled WGS sequence"/>
</dbReference>
<evidence type="ECO:0000256" key="6">
    <source>
        <dbReference type="SAM" id="Phobius"/>
    </source>
</evidence>
<dbReference type="EMBL" id="NBII01000005">
    <property type="protein sequence ID" value="PAV18647.1"/>
    <property type="molecule type" value="Genomic_DNA"/>
</dbReference>
<feature type="transmembrane region" description="Helical" evidence="6">
    <location>
        <begin position="199"/>
        <end position="219"/>
    </location>
</feature>
<feature type="transmembrane region" description="Helical" evidence="6">
    <location>
        <begin position="173"/>
        <end position="193"/>
    </location>
</feature>
<dbReference type="AlphaFoldDB" id="A0A286UGE2"/>
<keyword evidence="3 6" id="KW-0812">Transmembrane</keyword>
<dbReference type="InterPro" id="IPR002293">
    <property type="entry name" value="AA/rel_permease1"/>
</dbReference>
<dbReference type="OrthoDB" id="3900342at2759"/>
<dbReference type="PANTHER" id="PTHR45649">
    <property type="entry name" value="AMINO-ACID PERMEASE BAT1"/>
    <property type="match status" value="1"/>
</dbReference>
<feature type="transmembrane region" description="Helical" evidence="6">
    <location>
        <begin position="333"/>
        <end position="362"/>
    </location>
</feature>
<accession>A0A286UGE2</accession>
<dbReference type="PIRSF" id="PIRSF006060">
    <property type="entry name" value="AA_transporter"/>
    <property type="match status" value="1"/>
</dbReference>
<name>A0A286UGE2_9AGAM</name>